<dbReference type="Pfam" id="PF01040">
    <property type="entry name" value="UbiA"/>
    <property type="match status" value="1"/>
</dbReference>
<dbReference type="PIRSF" id="PIRSF005355">
    <property type="entry name" value="UBIAD1"/>
    <property type="match status" value="1"/>
</dbReference>
<dbReference type="InterPro" id="IPR000537">
    <property type="entry name" value="UbiA_prenyltransferase"/>
</dbReference>
<keyword evidence="3" id="KW-0474">Menaquinone biosynthesis</keyword>
<keyword evidence="5 8" id="KW-0812">Transmembrane</keyword>
<feature type="transmembrane region" description="Helical" evidence="8">
    <location>
        <begin position="178"/>
        <end position="197"/>
    </location>
</feature>
<dbReference type="GO" id="GO:0009234">
    <property type="term" value="P:menaquinone biosynthetic process"/>
    <property type="evidence" value="ECO:0007669"/>
    <property type="project" value="UniProtKB-UniPathway"/>
</dbReference>
<dbReference type="CDD" id="cd13962">
    <property type="entry name" value="PT_UbiA_UBIAD1"/>
    <property type="match status" value="1"/>
</dbReference>
<dbReference type="Proteomes" id="UP000030787">
    <property type="component" value="Chromosome"/>
</dbReference>
<proteinExistence type="predicted"/>
<evidence type="ECO:0000313" key="9">
    <source>
        <dbReference type="EMBL" id="AIZ56306.1"/>
    </source>
</evidence>
<dbReference type="GO" id="GO:0042371">
    <property type="term" value="P:vitamin K biosynthetic process"/>
    <property type="evidence" value="ECO:0007669"/>
    <property type="project" value="TreeGrafter"/>
</dbReference>
<comment type="subcellular location">
    <subcellularLocation>
        <location evidence="1">Cell membrane</location>
        <topology evidence="1">Multi-pass membrane protein</topology>
    </subcellularLocation>
</comment>
<feature type="transmembrane region" description="Helical" evidence="8">
    <location>
        <begin position="286"/>
        <end position="307"/>
    </location>
</feature>
<feature type="transmembrane region" description="Helical" evidence="8">
    <location>
        <begin position="20"/>
        <end position="39"/>
    </location>
</feature>
<dbReference type="PANTHER" id="PTHR13929">
    <property type="entry name" value="1,4-DIHYDROXY-2-NAPHTHOATE OCTAPRENYLTRANSFERASE"/>
    <property type="match status" value="1"/>
</dbReference>
<dbReference type="GO" id="GO:0005886">
    <property type="term" value="C:plasma membrane"/>
    <property type="evidence" value="ECO:0007669"/>
    <property type="project" value="UniProtKB-SubCell"/>
</dbReference>
<evidence type="ECO:0000256" key="8">
    <source>
        <dbReference type="SAM" id="Phobius"/>
    </source>
</evidence>
<sequence>MADVKSVRPGWYNAFRPWSLHGAVIPVLIGGAVAYYDGYLDQTNWWIFVMVLICGILLQSAANLLNTYGDYVRGTDTVDTLEDRSRSPELVTGTLRPKAIFMAGLACLGITALCGVVFIWYIGWGILFFGILGIAGAGLYTVGISYKYHAMGLISVFFMMGILMPLGTYYVLSGEMSYVVLLMSLPNAFVLTAVLSGNETRDYYEDKQAGVRTLSSFLSYEGSLRLYLVLNAIAFPVLLVLIVFQTIPWACALAFITLINMYLLYGNAKGAPNDKKKSRLLVPLSFRMNWHFGLLLVAGYLIGQYIIPGAF</sequence>
<keyword evidence="7 8" id="KW-0472">Membrane</keyword>
<protein>
    <submittedName>
        <fullName evidence="9">1,4-dihydroxy-2-naphthoate octaprenyltransferase</fullName>
    </submittedName>
</protein>
<dbReference type="GO" id="GO:0004659">
    <property type="term" value="F:prenyltransferase activity"/>
    <property type="evidence" value="ECO:0007669"/>
    <property type="project" value="InterPro"/>
</dbReference>
<keyword evidence="4 9" id="KW-0808">Transferase</keyword>
<dbReference type="PANTHER" id="PTHR13929:SF0">
    <property type="entry name" value="UBIA PRENYLTRANSFERASE DOMAIN-CONTAINING PROTEIN 1"/>
    <property type="match status" value="1"/>
</dbReference>
<feature type="transmembrane region" description="Helical" evidence="8">
    <location>
        <begin position="153"/>
        <end position="172"/>
    </location>
</feature>
<dbReference type="STRING" id="1577791.Mpt1_c04120"/>
<reference evidence="9 10" key="1">
    <citation type="journal article" date="2014" name="Appl. Environ. Microbiol.">
        <title>Comparative Genome Analysis of 'Candidatus Methanoplasma termitum' Indicates a New Mode of Energy Metabolism in the Seventh Order of Methanogens.</title>
        <authorList>
            <person name="Lang K."/>
            <person name="Schuldes J."/>
            <person name="Klingl A."/>
            <person name="Poehlein A."/>
            <person name="Daniel R."/>
            <person name="Brune A."/>
        </authorList>
    </citation>
    <scope>NUCLEOTIDE SEQUENCE [LARGE SCALE GENOMIC DNA]</scope>
    <source>
        <strain evidence="10">Mpt1</strain>
    </source>
</reference>
<organism evidence="9 10">
    <name type="scientific">Candidatus Methanoplasma termitum</name>
    <dbReference type="NCBI Taxonomy" id="1577791"/>
    <lineage>
        <taxon>Archaea</taxon>
        <taxon>Methanobacteriati</taxon>
        <taxon>Thermoplasmatota</taxon>
        <taxon>Thermoplasmata</taxon>
        <taxon>Methanomassiliicoccales</taxon>
        <taxon>Methanomassiliicoccaceae</taxon>
        <taxon>Candidatus Methanoplasma</taxon>
    </lineage>
</organism>
<dbReference type="InterPro" id="IPR026046">
    <property type="entry name" value="UBIAD1"/>
</dbReference>
<evidence type="ECO:0000256" key="2">
    <source>
        <dbReference type="ARBA" id="ARBA00004863"/>
    </source>
</evidence>
<feature type="transmembrane region" description="Helical" evidence="8">
    <location>
        <begin position="224"/>
        <end position="241"/>
    </location>
</feature>
<name>A0A0A7LFN0_9ARCH</name>
<comment type="pathway">
    <text evidence="2">Quinol/quinone metabolism; menaquinone biosynthesis.</text>
</comment>
<feature type="transmembrane region" description="Helical" evidence="8">
    <location>
        <begin position="247"/>
        <end position="265"/>
    </location>
</feature>
<evidence type="ECO:0000256" key="1">
    <source>
        <dbReference type="ARBA" id="ARBA00004651"/>
    </source>
</evidence>
<evidence type="ECO:0000313" key="10">
    <source>
        <dbReference type="Proteomes" id="UP000030787"/>
    </source>
</evidence>
<dbReference type="GeneID" id="24818082"/>
<dbReference type="KEGG" id="mear:Mpt1_c04120"/>
<gene>
    <name evidence="9" type="ORF">Mpt1_c04120</name>
</gene>
<evidence type="ECO:0000256" key="5">
    <source>
        <dbReference type="ARBA" id="ARBA00022692"/>
    </source>
</evidence>
<feature type="transmembrane region" description="Helical" evidence="8">
    <location>
        <begin position="126"/>
        <end position="146"/>
    </location>
</feature>
<dbReference type="NCBIfam" id="TIGR00751">
    <property type="entry name" value="menA"/>
    <property type="match status" value="1"/>
</dbReference>
<dbReference type="AlphaFoldDB" id="A0A0A7LFN0"/>
<dbReference type="Gene3D" id="1.10.357.140">
    <property type="entry name" value="UbiA prenyltransferase"/>
    <property type="match status" value="1"/>
</dbReference>
<keyword evidence="10" id="KW-1185">Reference proteome</keyword>
<evidence type="ECO:0000256" key="4">
    <source>
        <dbReference type="ARBA" id="ARBA00022679"/>
    </source>
</evidence>
<dbReference type="Gene3D" id="1.20.120.1780">
    <property type="entry name" value="UbiA prenyltransferase"/>
    <property type="match status" value="1"/>
</dbReference>
<dbReference type="RefSeq" id="WP_048111632.1">
    <property type="nucleotide sequence ID" value="NZ_CP010070.1"/>
</dbReference>
<evidence type="ECO:0000256" key="3">
    <source>
        <dbReference type="ARBA" id="ARBA00022428"/>
    </source>
</evidence>
<dbReference type="OrthoDB" id="203724at2157"/>
<feature type="transmembrane region" description="Helical" evidence="8">
    <location>
        <begin position="99"/>
        <end position="120"/>
    </location>
</feature>
<evidence type="ECO:0000256" key="6">
    <source>
        <dbReference type="ARBA" id="ARBA00022989"/>
    </source>
</evidence>
<feature type="transmembrane region" description="Helical" evidence="8">
    <location>
        <begin position="45"/>
        <end position="65"/>
    </location>
</feature>
<accession>A0A0A7LFN0</accession>
<keyword evidence="6 8" id="KW-1133">Transmembrane helix</keyword>
<dbReference type="HOGENOM" id="CLU_043611_0_2_2"/>
<dbReference type="UniPathway" id="UPA00079"/>
<dbReference type="InterPro" id="IPR044878">
    <property type="entry name" value="UbiA_sf"/>
</dbReference>
<dbReference type="EMBL" id="CP010070">
    <property type="protein sequence ID" value="AIZ56306.1"/>
    <property type="molecule type" value="Genomic_DNA"/>
</dbReference>
<evidence type="ECO:0000256" key="7">
    <source>
        <dbReference type="ARBA" id="ARBA00023136"/>
    </source>
</evidence>